<feature type="transmembrane region" description="Helical" evidence="2">
    <location>
        <begin position="206"/>
        <end position="225"/>
    </location>
</feature>
<evidence type="ECO:0000313" key="4">
    <source>
        <dbReference type="Proteomes" id="UP000190776"/>
    </source>
</evidence>
<dbReference type="OrthoDB" id="3205825at2759"/>
<reference evidence="3 4" key="1">
    <citation type="submission" date="2017-01" db="EMBL/GenBank/DDBJ databases">
        <title>Draft genome sequence of Diplodia seriata F98.1, a fungal species involved in grapevine trunk diseases.</title>
        <authorList>
            <person name="Robert-Siegwald G."/>
            <person name="Vallet J."/>
            <person name="Abou-Mansour E."/>
            <person name="Xu J."/>
            <person name="Rey P."/>
            <person name="Bertsch C."/>
            <person name="Rego C."/>
            <person name="Larignon P."/>
            <person name="Fontaine F."/>
            <person name="Lebrun M.-H."/>
        </authorList>
    </citation>
    <scope>NUCLEOTIDE SEQUENCE [LARGE SCALE GENOMIC DNA]</scope>
    <source>
        <strain evidence="3 4">F98.1</strain>
    </source>
</reference>
<feature type="transmembrane region" description="Helical" evidence="2">
    <location>
        <begin position="90"/>
        <end position="110"/>
    </location>
</feature>
<accession>A0A1S8B3F0</accession>
<proteinExistence type="predicted"/>
<dbReference type="PANTHER" id="PTHR35179">
    <property type="entry name" value="PROTEIN CBG02620"/>
    <property type="match status" value="1"/>
</dbReference>
<evidence type="ECO:0008006" key="5">
    <source>
        <dbReference type="Google" id="ProtNLM"/>
    </source>
</evidence>
<feature type="region of interest" description="Disordered" evidence="1">
    <location>
        <begin position="421"/>
        <end position="464"/>
    </location>
</feature>
<gene>
    <name evidence="3" type="ORF">BK809_0006318</name>
</gene>
<dbReference type="PANTHER" id="PTHR35179:SF1">
    <property type="entry name" value="INTEGRAL MEMBRANE PROTEIN"/>
    <property type="match status" value="1"/>
</dbReference>
<feature type="compositionally biased region" description="Low complexity" evidence="1">
    <location>
        <begin position="296"/>
        <end position="317"/>
    </location>
</feature>
<feature type="transmembrane region" description="Helical" evidence="2">
    <location>
        <begin position="58"/>
        <end position="78"/>
    </location>
</feature>
<evidence type="ECO:0000256" key="1">
    <source>
        <dbReference type="SAM" id="MobiDB-lite"/>
    </source>
</evidence>
<keyword evidence="2" id="KW-0472">Membrane</keyword>
<keyword evidence="2" id="KW-0812">Transmembrane</keyword>
<dbReference type="AlphaFoldDB" id="A0A1S8B3F0"/>
<dbReference type="EMBL" id="MSZU01000114">
    <property type="protein sequence ID" value="OMP82009.1"/>
    <property type="molecule type" value="Genomic_DNA"/>
</dbReference>
<feature type="transmembrane region" description="Helical" evidence="2">
    <location>
        <begin position="168"/>
        <end position="186"/>
    </location>
</feature>
<protein>
    <recommendedName>
        <fullName evidence="5">Integral membrane protein</fullName>
    </recommendedName>
</protein>
<feature type="compositionally biased region" description="Acidic residues" evidence="1">
    <location>
        <begin position="444"/>
        <end position="455"/>
    </location>
</feature>
<evidence type="ECO:0000313" key="3">
    <source>
        <dbReference type="EMBL" id="OMP82009.1"/>
    </source>
</evidence>
<feature type="transmembrane region" description="Helical" evidence="2">
    <location>
        <begin position="20"/>
        <end position="46"/>
    </location>
</feature>
<comment type="caution">
    <text evidence="3">The sequence shown here is derived from an EMBL/GenBank/DDBJ whole genome shotgun (WGS) entry which is preliminary data.</text>
</comment>
<dbReference type="Proteomes" id="UP000190776">
    <property type="component" value="Unassembled WGS sequence"/>
</dbReference>
<name>A0A1S8B3F0_9PEZI</name>
<feature type="transmembrane region" description="Helical" evidence="2">
    <location>
        <begin position="130"/>
        <end position="148"/>
    </location>
</feature>
<sequence>MTGTLIPPWYEGYRVSRAEMSVVSIVWGISLGCSMFCVATAISQTLNTWARCGRITEYIFLIWIEIIVCTVIGVISWLYMRSTIGPSFEFFFLTLCLWVVQIQVLLQIIINRIALLLPDPRRVSKIKWTVVAYVGIINVSVFCIWIPAQLQRSQTFIHVNHYWDRMEKVLFLLIDAGLNFYFMWLVRKNLIANGLSKYKILFWTNVALDGISIFLDLAIILSMSFKNPFIYVQFHPLAYIIKLAIEMSLADLIAKVARASSAARVRGGLDGIEGISSSYDLPISPGGTAHQYPPKSSGGSSRYGGSAATNTNTTTAADNSNCRYRMAKVSNVAGAPSFTSEITSNSSSSNNNCNRRLEGVEEASGGALGGITKMVAVEVRRSEYRRHSDEIAALPTSRPSETARTSVDTAAEERRISVDSGFAGDQESQRRLRRVSWEGRGYGEGEEEEEEEGELEMMRKAYIP</sequence>
<feature type="region of interest" description="Disordered" evidence="1">
    <location>
        <begin position="285"/>
        <end position="317"/>
    </location>
</feature>
<evidence type="ECO:0000256" key="2">
    <source>
        <dbReference type="SAM" id="Phobius"/>
    </source>
</evidence>
<feature type="compositionally biased region" description="Basic and acidic residues" evidence="1">
    <location>
        <begin position="427"/>
        <end position="443"/>
    </location>
</feature>
<organism evidence="3 4">
    <name type="scientific">Diplodia seriata</name>
    <dbReference type="NCBI Taxonomy" id="420778"/>
    <lineage>
        <taxon>Eukaryota</taxon>
        <taxon>Fungi</taxon>
        <taxon>Dikarya</taxon>
        <taxon>Ascomycota</taxon>
        <taxon>Pezizomycotina</taxon>
        <taxon>Dothideomycetes</taxon>
        <taxon>Dothideomycetes incertae sedis</taxon>
        <taxon>Botryosphaeriales</taxon>
        <taxon>Botryosphaeriaceae</taxon>
        <taxon>Diplodia</taxon>
    </lineage>
</organism>
<keyword evidence="2" id="KW-1133">Transmembrane helix</keyword>